<organism evidence="1 2">
    <name type="scientific">Tsukamurella tyrosinosolvens</name>
    <dbReference type="NCBI Taxonomy" id="57704"/>
    <lineage>
        <taxon>Bacteria</taxon>
        <taxon>Bacillati</taxon>
        <taxon>Actinomycetota</taxon>
        <taxon>Actinomycetes</taxon>
        <taxon>Mycobacteriales</taxon>
        <taxon>Tsukamurellaceae</taxon>
        <taxon>Tsukamurella</taxon>
    </lineage>
</organism>
<gene>
    <name evidence="1" type="ORF">SAMN04489793_2881</name>
</gene>
<dbReference type="STRING" id="57704.SAMN04489793_2881"/>
<dbReference type="RefSeq" id="WP_068741719.1">
    <property type="nucleotide sequence ID" value="NZ_FNSA01000003.1"/>
</dbReference>
<dbReference type="Proteomes" id="UP000182241">
    <property type="component" value="Unassembled WGS sequence"/>
</dbReference>
<evidence type="ECO:0000313" key="1">
    <source>
        <dbReference type="EMBL" id="SEC67378.1"/>
    </source>
</evidence>
<name>A0A1H4UG78_TSUTY</name>
<dbReference type="EMBL" id="FNSA01000003">
    <property type="protein sequence ID" value="SEC67378.1"/>
    <property type="molecule type" value="Genomic_DNA"/>
</dbReference>
<protein>
    <recommendedName>
        <fullName evidence="3">Glycosyl transferase family 2</fullName>
    </recommendedName>
</protein>
<proteinExistence type="predicted"/>
<keyword evidence="2" id="KW-1185">Reference proteome</keyword>
<evidence type="ECO:0008006" key="3">
    <source>
        <dbReference type="Google" id="ProtNLM"/>
    </source>
</evidence>
<dbReference type="AlphaFoldDB" id="A0A1H4UG78"/>
<dbReference type="OrthoDB" id="4529776at2"/>
<accession>A0A1H4UG78</accession>
<evidence type="ECO:0000313" key="2">
    <source>
        <dbReference type="Proteomes" id="UP000182241"/>
    </source>
</evidence>
<sequence>MLSHIVIGRISAENVATTLSSALAQLTGTGDLAVTVVVERGQSLGVTDPRLTVLEADAEAPIAERENLAAFSRPDATTLRFLEDGDLLLPTATGDDVAALTDAPWCAGGAADSGGSVINRRGAGTVPSRTVLEEWVADTAALTVHPNTAAYQFKFFAALGGFPAVSYGHRTALMARANEVAAGHYRTSQILVLRPYIETLRMRPRTFGADRPLIARALLEGRDAASTAAPSMSQEQVWTRISDEAWKTYTEGTATEVAPTDTLWEVLTQARKFHYRFAWAALVRYVDSAEGRFDHDDYLRAMYLTAKAAWRGDWTTAILFTQEHQVPRIVHLLLTAVFETGTADPVVLEAAVNLTQGILDADSRSAVALYRMVSFNRLLGRYETAERWRRRALDAISALDNPGLSDHLRERLLVEAVTIAPHLPRGEEIPA</sequence>
<reference evidence="2" key="1">
    <citation type="submission" date="2016-10" db="EMBL/GenBank/DDBJ databases">
        <authorList>
            <person name="Varghese N."/>
            <person name="Submissions S."/>
        </authorList>
    </citation>
    <scope>NUCLEOTIDE SEQUENCE [LARGE SCALE GENOMIC DNA]</scope>
    <source>
        <strain evidence="2">DSM 44234</strain>
    </source>
</reference>